<feature type="coiled-coil region" evidence="1">
    <location>
        <begin position="24"/>
        <end position="80"/>
    </location>
</feature>
<evidence type="ECO:0000313" key="3">
    <source>
        <dbReference type="Proteomes" id="UP000887013"/>
    </source>
</evidence>
<organism evidence="2 3">
    <name type="scientific">Nephila pilipes</name>
    <name type="common">Giant wood spider</name>
    <name type="synonym">Nephila maculata</name>
    <dbReference type="NCBI Taxonomy" id="299642"/>
    <lineage>
        <taxon>Eukaryota</taxon>
        <taxon>Metazoa</taxon>
        <taxon>Ecdysozoa</taxon>
        <taxon>Arthropoda</taxon>
        <taxon>Chelicerata</taxon>
        <taxon>Arachnida</taxon>
        <taxon>Araneae</taxon>
        <taxon>Araneomorphae</taxon>
        <taxon>Entelegynae</taxon>
        <taxon>Araneoidea</taxon>
        <taxon>Nephilidae</taxon>
        <taxon>Nephila</taxon>
    </lineage>
</organism>
<evidence type="ECO:0000313" key="2">
    <source>
        <dbReference type="EMBL" id="GFU21976.1"/>
    </source>
</evidence>
<dbReference type="AlphaFoldDB" id="A0A8X6UHV9"/>
<feature type="non-terminal residue" evidence="2">
    <location>
        <position position="1"/>
    </location>
</feature>
<dbReference type="Proteomes" id="UP000887013">
    <property type="component" value="Unassembled WGS sequence"/>
</dbReference>
<dbReference type="OrthoDB" id="6423830at2759"/>
<comment type="caution">
    <text evidence="2">The sequence shown here is derived from an EMBL/GenBank/DDBJ whole genome shotgun (WGS) entry which is preliminary data.</text>
</comment>
<keyword evidence="3" id="KW-1185">Reference proteome</keyword>
<accession>A0A8X6UHV9</accession>
<dbReference type="EMBL" id="BMAW01080930">
    <property type="protein sequence ID" value="GFU21976.1"/>
    <property type="molecule type" value="Genomic_DNA"/>
</dbReference>
<gene>
    <name evidence="2" type="primary">NCL1_48237</name>
    <name evidence="2" type="ORF">NPIL_145001</name>
</gene>
<evidence type="ECO:0000256" key="1">
    <source>
        <dbReference type="SAM" id="Coils"/>
    </source>
</evidence>
<name>A0A8X6UHV9_NEPPI</name>
<keyword evidence="1" id="KW-0175">Coiled coil</keyword>
<proteinExistence type="predicted"/>
<reference evidence="2" key="1">
    <citation type="submission" date="2020-08" db="EMBL/GenBank/DDBJ databases">
        <title>Multicomponent nature underlies the extraordinary mechanical properties of spider dragline silk.</title>
        <authorList>
            <person name="Kono N."/>
            <person name="Nakamura H."/>
            <person name="Mori M."/>
            <person name="Yoshida Y."/>
            <person name="Ohtoshi R."/>
            <person name="Malay A.D."/>
            <person name="Moran D.A.P."/>
            <person name="Tomita M."/>
            <person name="Numata K."/>
            <person name="Arakawa K."/>
        </authorList>
    </citation>
    <scope>NUCLEOTIDE SEQUENCE</scope>
</reference>
<protein>
    <submittedName>
        <fullName evidence="2">Uncharacterized protein</fullName>
    </submittedName>
</protein>
<sequence>TFKEKVRFTEYEKEDNIFFNNDALLQLNKKYSSIENKIKEVLEVKRRKSDQQFDLTHKAIDNLKKEVRSFKDDIEKSEANLQDKCTSVLKYKVLIENTTQTNGEDQNSKKKTENSNSEVFNIENQIEILTAIKDCMHKIVRESRSNWEGVIFEISKFLKENYVVTKKQLEVSIIEYFKNNSSLQTPACDPLIIETENIEKELLDVYLILERQVVEVKAIANTLRYFRRRFAHFAQKCDERWKDSCQAYIIICNTVQESQENMNFSSCRMSRISCSLNQRSTELEDLMKELGVITQIAAIRSSESHETHGAGQLEETCASMEELENNICKIEDIFRSNTGCILELIEKPGKKLESVLHYIEELGILSDFVKNVSKTRENAVSRSTENLYRNGNGAVTRSSLFEESKDNESVSNASLIEGSLYQDVEGTEELLSCGEMSATTLQNEVLQVIPHKRIISLLNSAIRKTVTGTVKNGNISNQKELKKKSIGVPLLAKSEGKESNVWGLTASEMTLSDINSDCLLPVSSPSSSGED</sequence>